<dbReference type="Proteomes" id="UP000787419">
    <property type="component" value="Unassembled WGS sequence"/>
</dbReference>
<proteinExistence type="predicted"/>
<dbReference type="EMBL" id="JABZTM010000058">
    <property type="protein sequence ID" value="MBF1446961.1"/>
    <property type="molecule type" value="Genomic_DNA"/>
</dbReference>
<dbReference type="RefSeq" id="WP_278490160.1">
    <property type="nucleotide sequence ID" value="NZ_CAJZDG010000003.1"/>
</dbReference>
<reference evidence="2" key="1">
    <citation type="submission" date="2020-04" db="EMBL/GenBank/DDBJ databases">
        <title>Deep metagenomics examines the oral microbiome during advanced dental caries in children, revealing novel taxa and co-occurrences with host molecules.</title>
        <authorList>
            <person name="Baker J.L."/>
            <person name="Morton J.T."/>
            <person name="Dinis M."/>
            <person name="Alvarez R."/>
            <person name="Tran N.C."/>
            <person name="Knight R."/>
            <person name="Edlund A."/>
        </authorList>
    </citation>
    <scope>NUCLEOTIDE SEQUENCE</scope>
    <source>
        <strain evidence="2">JCVI_32_bin.50</strain>
    </source>
</reference>
<name>A0A9D6AA04_9BACT</name>
<dbReference type="AlphaFoldDB" id="A0A9D6AA04"/>
<evidence type="ECO:0000313" key="2">
    <source>
        <dbReference type="EMBL" id="MBF1446961.1"/>
    </source>
</evidence>
<organism evidence="2 3">
    <name type="scientific">Prevotella nigrescens</name>
    <dbReference type="NCBI Taxonomy" id="28133"/>
    <lineage>
        <taxon>Bacteria</taxon>
        <taxon>Pseudomonadati</taxon>
        <taxon>Bacteroidota</taxon>
        <taxon>Bacteroidia</taxon>
        <taxon>Bacteroidales</taxon>
        <taxon>Prevotellaceae</taxon>
        <taxon>Prevotella</taxon>
    </lineage>
</organism>
<sequence length="50" mass="5677">MKSDRIMEKKTNITEKDLSLFLGNQEDEIDDENMTQTKAQSAPIYGGNNN</sequence>
<feature type="region of interest" description="Disordered" evidence="1">
    <location>
        <begin position="28"/>
        <end position="50"/>
    </location>
</feature>
<gene>
    <name evidence="2" type="ORF">HXN55_06225</name>
</gene>
<evidence type="ECO:0000256" key="1">
    <source>
        <dbReference type="SAM" id="MobiDB-lite"/>
    </source>
</evidence>
<protein>
    <submittedName>
        <fullName evidence="2">Uncharacterized protein</fullName>
    </submittedName>
</protein>
<comment type="caution">
    <text evidence="2">The sequence shown here is derived from an EMBL/GenBank/DDBJ whole genome shotgun (WGS) entry which is preliminary data.</text>
</comment>
<accession>A0A9D6AA04</accession>
<evidence type="ECO:0000313" key="3">
    <source>
        <dbReference type="Proteomes" id="UP000787419"/>
    </source>
</evidence>